<evidence type="ECO:0000313" key="9">
    <source>
        <dbReference type="EMBL" id="AGA91507.1"/>
    </source>
</evidence>
<dbReference type="Pfam" id="PF02472">
    <property type="entry name" value="ExbD"/>
    <property type="match status" value="1"/>
</dbReference>
<evidence type="ECO:0000313" key="10">
    <source>
        <dbReference type="Proteomes" id="UP000010816"/>
    </source>
</evidence>
<dbReference type="GO" id="GO:0005886">
    <property type="term" value="C:plasma membrane"/>
    <property type="evidence" value="ECO:0007669"/>
    <property type="project" value="UniProtKB-SubCell"/>
</dbReference>
<keyword evidence="4 7" id="KW-0812">Transmembrane</keyword>
<evidence type="ECO:0000256" key="8">
    <source>
        <dbReference type="SAM" id="Phobius"/>
    </source>
</evidence>
<dbReference type="Gene3D" id="3.30.420.270">
    <property type="match status" value="1"/>
</dbReference>
<comment type="similarity">
    <text evidence="2 7">Belongs to the ExbD/TolR family.</text>
</comment>
<feature type="transmembrane region" description="Helical" evidence="8">
    <location>
        <begin position="12"/>
        <end position="33"/>
    </location>
</feature>
<keyword evidence="10" id="KW-1185">Reference proteome</keyword>
<accession>L0H0D0</accession>
<evidence type="ECO:0000256" key="1">
    <source>
        <dbReference type="ARBA" id="ARBA00004162"/>
    </source>
</evidence>
<dbReference type="GO" id="GO:0015031">
    <property type="term" value="P:protein transport"/>
    <property type="evidence" value="ECO:0007669"/>
    <property type="project" value="UniProtKB-KW"/>
</dbReference>
<keyword evidence="5 8" id="KW-1133">Transmembrane helix</keyword>
<dbReference type="AlphaFoldDB" id="L0H0D0"/>
<dbReference type="RefSeq" id="WP_015281639.1">
    <property type="nucleotide sequence ID" value="NC_019940.1"/>
</dbReference>
<proteinExistence type="inferred from homology"/>
<protein>
    <submittedName>
        <fullName evidence="9">Biopolymer transport protein</fullName>
    </submittedName>
</protein>
<dbReference type="GO" id="GO:0022857">
    <property type="term" value="F:transmembrane transporter activity"/>
    <property type="evidence" value="ECO:0007669"/>
    <property type="project" value="InterPro"/>
</dbReference>
<reference evidence="9 10" key="1">
    <citation type="submission" date="2011-09" db="EMBL/GenBank/DDBJ databases">
        <title>Complete sequence of chromosome of Thioflavicoccus mobilis 8321.</title>
        <authorList>
            <consortium name="US DOE Joint Genome Institute"/>
            <person name="Lucas S."/>
            <person name="Han J."/>
            <person name="Lapidus A."/>
            <person name="Cheng J.-F."/>
            <person name="Goodwin L."/>
            <person name="Pitluck S."/>
            <person name="Peters L."/>
            <person name="Ovchinnikova G."/>
            <person name="Lu M."/>
            <person name="Detter J.C."/>
            <person name="Han C."/>
            <person name="Tapia R."/>
            <person name="Land M."/>
            <person name="Hauser L."/>
            <person name="Kyrpides N."/>
            <person name="Ivanova N."/>
            <person name="Pagani I."/>
            <person name="Vogl K."/>
            <person name="Liu Z."/>
            <person name="Imhoff J."/>
            <person name="Thiel V."/>
            <person name="Frigaard N.-U."/>
            <person name="Bryant D."/>
            <person name="Woyke T."/>
        </authorList>
    </citation>
    <scope>NUCLEOTIDE SEQUENCE [LARGE SCALE GENOMIC DNA]</scope>
    <source>
        <strain evidence="9 10">8321</strain>
    </source>
</reference>
<evidence type="ECO:0000256" key="2">
    <source>
        <dbReference type="ARBA" id="ARBA00005811"/>
    </source>
</evidence>
<dbReference type="KEGG" id="tmb:Thimo_2801"/>
<dbReference type="Proteomes" id="UP000010816">
    <property type="component" value="Chromosome"/>
</dbReference>
<comment type="subcellular location">
    <subcellularLocation>
        <location evidence="1">Cell membrane</location>
        <topology evidence="1">Single-pass membrane protein</topology>
    </subcellularLocation>
    <subcellularLocation>
        <location evidence="7">Cell membrane</location>
        <topology evidence="7">Single-pass type II membrane protein</topology>
    </subcellularLocation>
</comment>
<dbReference type="OrthoDB" id="9793581at2"/>
<organism evidence="9 10">
    <name type="scientific">Thioflavicoccus mobilis 8321</name>
    <dbReference type="NCBI Taxonomy" id="765912"/>
    <lineage>
        <taxon>Bacteria</taxon>
        <taxon>Pseudomonadati</taxon>
        <taxon>Pseudomonadota</taxon>
        <taxon>Gammaproteobacteria</taxon>
        <taxon>Chromatiales</taxon>
        <taxon>Chromatiaceae</taxon>
        <taxon>Thioflavicoccus</taxon>
    </lineage>
</organism>
<dbReference type="eggNOG" id="COG0848">
    <property type="taxonomic scope" value="Bacteria"/>
</dbReference>
<name>L0H0D0_9GAMM</name>
<dbReference type="PANTHER" id="PTHR30558">
    <property type="entry name" value="EXBD MEMBRANE COMPONENT OF PMF-DRIVEN MACROMOLECULE IMPORT SYSTEM"/>
    <property type="match status" value="1"/>
</dbReference>
<dbReference type="STRING" id="765912.Thimo_2801"/>
<keyword evidence="3" id="KW-1003">Cell membrane</keyword>
<keyword evidence="7" id="KW-0813">Transport</keyword>
<evidence type="ECO:0000256" key="3">
    <source>
        <dbReference type="ARBA" id="ARBA00022475"/>
    </source>
</evidence>
<gene>
    <name evidence="9" type="ORF">Thimo_2801</name>
</gene>
<dbReference type="InterPro" id="IPR003400">
    <property type="entry name" value="ExbD"/>
</dbReference>
<evidence type="ECO:0000256" key="5">
    <source>
        <dbReference type="ARBA" id="ARBA00022989"/>
    </source>
</evidence>
<keyword evidence="7" id="KW-0653">Protein transport</keyword>
<evidence type="ECO:0000256" key="4">
    <source>
        <dbReference type="ARBA" id="ARBA00022692"/>
    </source>
</evidence>
<evidence type="ECO:0000256" key="6">
    <source>
        <dbReference type="ARBA" id="ARBA00023136"/>
    </source>
</evidence>
<dbReference type="EMBL" id="CP003051">
    <property type="protein sequence ID" value="AGA91507.1"/>
    <property type="molecule type" value="Genomic_DNA"/>
</dbReference>
<evidence type="ECO:0000256" key="7">
    <source>
        <dbReference type="RuleBase" id="RU003879"/>
    </source>
</evidence>
<sequence>MHVEPLARPRRGLRLAPLVDVVFLLLVFFMLVARLETPQAIAIDPPAAPGGTLAGTVLVRVDAAGRLDLNGTPTTLAGLPEALAPLRAHDPAPRVLVQPAPGLPLQGLVRVLDALAAAGIADPLLLERRAADDAGR</sequence>
<keyword evidence="6 8" id="KW-0472">Membrane</keyword>
<dbReference type="PANTHER" id="PTHR30558:SF3">
    <property type="entry name" value="BIOPOLYMER TRANSPORT PROTEIN EXBD-RELATED"/>
    <property type="match status" value="1"/>
</dbReference>
<dbReference type="HOGENOM" id="CLU_085305_3_5_6"/>